<dbReference type="AlphaFoldDB" id="A0AAW4VS14"/>
<dbReference type="Proteomes" id="UP001298753">
    <property type="component" value="Unassembled WGS sequence"/>
</dbReference>
<keyword evidence="1" id="KW-1133">Transmembrane helix</keyword>
<protein>
    <submittedName>
        <fullName evidence="2">Uncharacterized protein</fullName>
    </submittedName>
</protein>
<evidence type="ECO:0000313" key="2">
    <source>
        <dbReference type="EMBL" id="MCC2175640.1"/>
    </source>
</evidence>
<reference evidence="2 3" key="1">
    <citation type="submission" date="2021-10" db="EMBL/GenBank/DDBJ databases">
        <title>Anaerobic single-cell dispensing facilitates the cultivation of human gut bacteria.</title>
        <authorList>
            <person name="Afrizal A."/>
        </authorList>
    </citation>
    <scope>NUCLEOTIDE SEQUENCE [LARGE SCALE GENOMIC DNA]</scope>
    <source>
        <strain evidence="2 3">CLA-AA-H270</strain>
    </source>
</reference>
<evidence type="ECO:0000256" key="1">
    <source>
        <dbReference type="SAM" id="Phobius"/>
    </source>
</evidence>
<feature type="transmembrane region" description="Helical" evidence="1">
    <location>
        <begin position="36"/>
        <end position="56"/>
    </location>
</feature>
<proteinExistence type="predicted"/>
<dbReference type="RefSeq" id="WP_227599917.1">
    <property type="nucleotide sequence ID" value="NZ_JAJEPX010000001.1"/>
</dbReference>
<feature type="transmembrane region" description="Helical" evidence="1">
    <location>
        <begin position="76"/>
        <end position="98"/>
    </location>
</feature>
<feature type="transmembrane region" description="Helical" evidence="1">
    <location>
        <begin position="6"/>
        <end position="29"/>
    </location>
</feature>
<comment type="caution">
    <text evidence="2">The sequence shown here is derived from an EMBL/GenBank/DDBJ whole genome shotgun (WGS) entry which is preliminary data.</text>
</comment>
<accession>A0AAW4VS14</accession>
<organism evidence="2 3">
    <name type="scientific">Agathobaculum butyriciproducens</name>
    <dbReference type="NCBI Taxonomy" id="1628085"/>
    <lineage>
        <taxon>Bacteria</taxon>
        <taxon>Bacillati</taxon>
        <taxon>Bacillota</taxon>
        <taxon>Clostridia</taxon>
        <taxon>Eubacteriales</taxon>
        <taxon>Butyricicoccaceae</taxon>
        <taxon>Agathobaculum</taxon>
    </lineage>
</organism>
<keyword evidence="3" id="KW-1185">Reference proteome</keyword>
<evidence type="ECO:0000313" key="3">
    <source>
        <dbReference type="Proteomes" id="UP001298753"/>
    </source>
</evidence>
<dbReference type="EMBL" id="JAJEPX010000001">
    <property type="protein sequence ID" value="MCC2175640.1"/>
    <property type="molecule type" value="Genomic_DNA"/>
</dbReference>
<sequence length="110" mass="11950">MSTTISISVMCSVGSLTCGILSLVLPFIALARRKNALPFAAVSMGLCSLALLGQIFEYNVRVYAQDFSALLDTSFAIRFCAVVLFLLTAVVNAGVCMYQMKRSVKQHPQH</sequence>
<name>A0AAW4VS14_9FIRM</name>
<dbReference type="GeneID" id="98660471"/>
<gene>
    <name evidence="2" type="ORF">LKD22_00600</name>
</gene>
<keyword evidence="1" id="KW-0472">Membrane</keyword>
<keyword evidence="1" id="KW-0812">Transmembrane</keyword>